<sequence>MTSTICKYRIFCSTENTHVYCWTKTFPTMCPGNASHIVNPTNITEIVMKTAKLITPTDNPYFIRTEFLECDTTTGNVIINLPDATCSNRARLYIQRVAGSNNVILNARGSDLIDGNPTKIINNNIVYEMISSAGNWSQCLVDNNDIEAIDVHQILPQVLMRECIPRTHNKGDIEVGDDRSQTIFPVGLNGQVIIADSTKNVGMKWANLPNLAPTAMGRNWIFGNAQSGGSGNVGLTISCNKDTPVLMCKFMKDNNQTDIISSIEFLLYCNKDLIAPLGGLSLKLFESNFGDASATPILHGSSNQTVNSATLSDSPQRIIFTFASPITITKNTVEVFLENKSFGAASVSVWQMIVHA</sequence>
<evidence type="ECO:0000313" key="1">
    <source>
        <dbReference type="EMBL" id="QKF94445.1"/>
    </source>
</evidence>
<keyword evidence="1" id="KW-0176">Collagen</keyword>
<gene>
    <name evidence="1" type="ORF">Fadolivirus_1_987</name>
</gene>
<evidence type="ECO:0000313" key="2">
    <source>
        <dbReference type="Proteomes" id="UP001162001"/>
    </source>
</evidence>
<protein>
    <submittedName>
        <fullName evidence="1">Collagen-like protein</fullName>
    </submittedName>
</protein>
<dbReference type="EMBL" id="MT418680">
    <property type="protein sequence ID" value="QKF94445.1"/>
    <property type="molecule type" value="Genomic_DNA"/>
</dbReference>
<organism evidence="1 2">
    <name type="scientific">Fadolivirus FV1/VV64</name>
    <dbReference type="NCBI Taxonomy" id="3070911"/>
    <lineage>
        <taxon>Viruses</taxon>
        <taxon>Varidnaviria</taxon>
        <taxon>Bamfordvirae</taxon>
        <taxon>Nucleocytoviricota</taxon>
        <taxon>Megaviricetes</taxon>
        <taxon>Imitervirales</taxon>
        <taxon>Mimiviridae</taxon>
        <taxon>Klosneuvirinae</taxon>
        <taxon>Fadolivirus</taxon>
        <taxon>Fadolivirus algeromassiliense</taxon>
    </lineage>
</organism>
<proteinExistence type="predicted"/>
<reference evidence="1 2" key="1">
    <citation type="submission" date="2020-04" db="EMBL/GenBank/DDBJ databases">
        <title>Advantages and limits of metagenomic assembly and binning of a giant virus.</title>
        <authorList>
            <person name="Schulz F."/>
            <person name="Andreani J."/>
            <person name="Francis R."/>
            <person name="Boudjemaa H."/>
            <person name="Bou Khalil J.Y."/>
            <person name="Lee J."/>
            <person name="La Scola B."/>
            <person name="Woyke T."/>
        </authorList>
    </citation>
    <scope>NUCLEOTIDE SEQUENCE [LARGE SCALE GENOMIC DNA]</scope>
    <source>
        <strain evidence="1 2">FV1/VV64</strain>
    </source>
</reference>
<accession>A0A7D3QUU3</accession>
<name>A0A7D3QUU3_9VIRU</name>
<keyword evidence="2" id="KW-1185">Reference proteome</keyword>
<dbReference type="Proteomes" id="UP001162001">
    <property type="component" value="Segment"/>
</dbReference>